<dbReference type="InterPro" id="IPR050095">
    <property type="entry name" value="ECF_ABC_transporter_ATP-bd"/>
</dbReference>
<dbReference type="PROSITE" id="PS00211">
    <property type="entry name" value="ABC_TRANSPORTER_1"/>
    <property type="match status" value="1"/>
</dbReference>
<dbReference type="GO" id="GO:0042626">
    <property type="term" value="F:ATPase-coupled transmembrane transporter activity"/>
    <property type="evidence" value="ECO:0007669"/>
    <property type="project" value="TreeGrafter"/>
</dbReference>
<feature type="transmembrane region" description="Helical" evidence="4">
    <location>
        <begin position="101"/>
        <end position="127"/>
    </location>
</feature>
<keyword evidence="1" id="KW-0813">Transport</keyword>
<dbReference type="PANTHER" id="PTHR43553">
    <property type="entry name" value="HEAVY METAL TRANSPORTER"/>
    <property type="match status" value="1"/>
</dbReference>
<evidence type="ECO:0000256" key="4">
    <source>
        <dbReference type="SAM" id="Phobius"/>
    </source>
</evidence>
<organism evidence="6">
    <name type="scientific">bioreactor metagenome</name>
    <dbReference type="NCBI Taxonomy" id="1076179"/>
    <lineage>
        <taxon>unclassified sequences</taxon>
        <taxon>metagenomes</taxon>
        <taxon>ecological metagenomes</taxon>
    </lineage>
</organism>
<dbReference type="InterPro" id="IPR003593">
    <property type="entry name" value="AAA+_ATPase"/>
</dbReference>
<evidence type="ECO:0000256" key="3">
    <source>
        <dbReference type="ARBA" id="ARBA00022840"/>
    </source>
</evidence>
<keyword evidence="4" id="KW-0472">Membrane</keyword>
<feature type="transmembrane region" description="Helical" evidence="4">
    <location>
        <begin position="29"/>
        <end position="47"/>
    </location>
</feature>
<dbReference type="Pfam" id="PF00005">
    <property type="entry name" value="ABC_tran"/>
    <property type="match status" value="2"/>
</dbReference>
<dbReference type="GO" id="GO:0043190">
    <property type="term" value="C:ATP-binding cassette (ABC) transporter complex"/>
    <property type="evidence" value="ECO:0007669"/>
    <property type="project" value="TreeGrafter"/>
</dbReference>
<feature type="transmembrane region" description="Helical" evidence="4">
    <location>
        <begin position="133"/>
        <end position="161"/>
    </location>
</feature>
<feature type="transmembrane region" description="Helical" evidence="4">
    <location>
        <begin position="54"/>
        <end position="72"/>
    </location>
</feature>
<sequence>MKSRDIALVGILLAAGAIARYISLFVPGAIVANLTIAFYCLAIILVVPKFKEALGIGVVAGIICAVFSHSIFPLGNLISEPIGAVVCLAVYKLVKDHTRLAPAIATAVATPASGFTFITVTCFVMFFTTETTVATVLAFAIALIPIVLSAMLVNVIIAQIIAMPATSVMQKTKTVIKTVHTKAAPLEPVVLDDLTFTYQGGDTSALDHISLKINPGEFVIVNGPSGAGKTTLSRALSGVLVHAYGGTITGSVSLYGKYADEYKDVTELSAKVGMVFDDADAQLIFTTVEEEILTGLETRDLPEAEVRRKLDEIYKITCTGHLTDRAPHNLSGGQKQRVAMAAALSRETPLLVLDEATSELDKNARRQVYMLLKSLTAKGHTVVLIEHMISETIGYATRMITMNAGKVVYDGVPRSEEMTCPALEKTAATSEVVLEAAHITHKFPEVLALDDVSVSFYKGEIAAILGENGSGKTTLVKHLNGLLRPDCGSVLLNGEDIACRSIPEIAKHVGLVFQNPDTMLFENTCEKEILFGLKNIGKSDASPADSLAAVGLAGKAKMNPRHLSRGERQKLALACVIATGQEIVIMDEPTTGLDPKESYEIMRVLTGMRNAGKTILMVTHDPVLAGKYADRVIEMEAGKITAVRGGE</sequence>
<dbReference type="InterPro" id="IPR003439">
    <property type="entry name" value="ABC_transporter-like_ATP-bd"/>
</dbReference>
<evidence type="ECO:0000256" key="1">
    <source>
        <dbReference type="ARBA" id="ARBA00022448"/>
    </source>
</evidence>
<evidence type="ECO:0000259" key="5">
    <source>
        <dbReference type="PROSITE" id="PS50893"/>
    </source>
</evidence>
<name>A0A644V690_9ZZZZ</name>
<dbReference type="EMBL" id="VSSQ01000228">
    <property type="protein sequence ID" value="MPL86859.1"/>
    <property type="molecule type" value="Genomic_DNA"/>
</dbReference>
<proteinExistence type="predicted"/>
<dbReference type="SMART" id="SM00382">
    <property type="entry name" value="AAA"/>
    <property type="match status" value="2"/>
</dbReference>
<dbReference type="GO" id="GO:0005524">
    <property type="term" value="F:ATP binding"/>
    <property type="evidence" value="ECO:0007669"/>
    <property type="project" value="UniProtKB-KW"/>
</dbReference>
<evidence type="ECO:0000256" key="2">
    <source>
        <dbReference type="ARBA" id="ARBA00022741"/>
    </source>
</evidence>
<evidence type="ECO:0000313" key="6">
    <source>
        <dbReference type="EMBL" id="MPL86859.1"/>
    </source>
</evidence>
<gene>
    <name evidence="6" type="primary">btuD_85</name>
    <name evidence="6" type="ORF">SDC9_32846</name>
</gene>
<dbReference type="InterPro" id="IPR027417">
    <property type="entry name" value="P-loop_NTPase"/>
</dbReference>
<comment type="caution">
    <text evidence="6">The sequence shown here is derived from an EMBL/GenBank/DDBJ whole genome shotgun (WGS) entry which is preliminary data.</text>
</comment>
<keyword evidence="4" id="KW-1133">Transmembrane helix</keyword>
<keyword evidence="3 6" id="KW-0067">ATP-binding</keyword>
<protein>
    <submittedName>
        <fullName evidence="6">Vitamin B12 import ATP-binding protein BtuD</fullName>
    </submittedName>
</protein>
<feature type="domain" description="ABC transporter" evidence="5">
    <location>
        <begin position="189"/>
        <end position="429"/>
    </location>
</feature>
<dbReference type="InterPro" id="IPR017871">
    <property type="entry name" value="ABC_transporter-like_CS"/>
</dbReference>
<accession>A0A644V690</accession>
<dbReference type="CDD" id="cd03225">
    <property type="entry name" value="ABC_cobalt_CbiO_domain1"/>
    <property type="match status" value="2"/>
</dbReference>
<dbReference type="PANTHER" id="PTHR43553:SF21">
    <property type="entry name" value="ABC TRANSPORTER ATP-BINDING PROTEIN MA_1418-RELATED"/>
    <property type="match status" value="1"/>
</dbReference>
<feature type="domain" description="ABC transporter" evidence="5">
    <location>
        <begin position="434"/>
        <end position="647"/>
    </location>
</feature>
<keyword evidence="2" id="KW-0547">Nucleotide-binding</keyword>
<reference evidence="6" key="1">
    <citation type="submission" date="2019-08" db="EMBL/GenBank/DDBJ databases">
        <authorList>
            <person name="Kucharzyk K."/>
            <person name="Murdoch R.W."/>
            <person name="Higgins S."/>
            <person name="Loffler F."/>
        </authorList>
    </citation>
    <scope>NUCLEOTIDE SEQUENCE</scope>
</reference>
<dbReference type="PROSITE" id="PS50893">
    <property type="entry name" value="ABC_TRANSPORTER_2"/>
    <property type="match status" value="2"/>
</dbReference>
<dbReference type="InterPro" id="IPR015856">
    <property type="entry name" value="ABC_transpr_CbiO/EcfA_su"/>
</dbReference>
<dbReference type="Gene3D" id="3.40.50.300">
    <property type="entry name" value="P-loop containing nucleotide triphosphate hydrolases"/>
    <property type="match status" value="2"/>
</dbReference>
<keyword evidence="4" id="KW-0812">Transmembrane</keyword>
<dbReference type="GO" id="GO:0016887">
    <property type="term" value="F:ATP hydrolysis activity"/>
    <property type="evidence" value="ECO:0007669"/>
    <property type="project" value="InterPro"/>
</dbReference>
<dbReference type="AlphaFoldDB" id="A0A644V690"/>
<dbReference type="SUPFAM" id="SSF52540">
    <property type="entry name" value="P-loop containing nucleoside triphosphate hydrolases"/>
    <property type="match status" value="2"/>
</dbReference>